<protein>
    <submittedName>
        <fullName evidence="1">Uncharacterized protein</fullName>
    </submittedName>
</protein>
<reference evidence="1 2" key="1">
    <citation type="submission" date="2016-03" db="EMBL/GenBank/DDBJ databases">
        <title>How can Kluyveromyces marxianus grow so fast - potential evolutionary course in Saccharomyces Complex revealed by comparative genomics.</title>
        <authorList>
            <person name="Mo W."/>
            <person name="Lu W."/>
            <person name="Yang X."/>
            <person name="Qi J."/>
            <person name="Lv H."/>
        </authorList>
    </citation>
    <scope>NUCLEOTIDE SEQUENCE [LARGE SCALE GENOMIC DNA]</scope>
    <source>
        <strain evidence="1 2">FIM1</strain>
    </source>
</reference>
<organism evidence="1 2">
    <name type="scientific">Kluyveromyces marxianus</name>
    <name type="common">Yeast</name>
    <name type="synonym">Candida kefyr</name>
    <dbReference type="NCBI Taxonomy" id="4911"/>
    <lineage>
        <taxon>Eukaryota</taxon>
        <taxon>Fungi</taxon>
        <taxon>Dikarya</taxon>
        <taxon>Ascomycota</taxon>
        <taxon>Saccharomycotina</taxon>
        <taxon>Saccharomycetes</taxon>
        <taxon>Saccharomycetales</taxon>
        <taxon>Saccharomycetaceae</taxon>
        <taxon>Kluyveromyces</taxon>
    </lineage>
</organism>
<evidence type="ECO:0000313" key="1">
    <source>
        <dbReference type="EMBL" id="QGN14773.1"/>
    </source>
</evidence>
<dbReference type="Proteomes" id="UP000422736">
    <property type="component" value="Chromosome 2"/>
</dbReference>
<gene>
    <name evidence="1" type="ORF">FIM1_1443</name>
</gene>
<keyword evidence="2" id="KW-1185">Reference proteome</keyword>
<proteinExistence type="predicted"/>
<dbReference type="EMBL" id="CP015055">
    <property type="protein sequence ID" value="QGN14773.1"/>
    <property type="molecule type" value="Genomic_DNA"/>
</dbReference>
<evidence type="ECO:0000313" key="2">
    <source>
        <dbReference type="Proteomes" id="UP000422736"/>
    </source>
</evidence>
<sequence length="210" mass="24263">MDLEADISQLIKQNLRPRFSSLTAEQQAQLDSIFPYNFDHDLFKHELMESLDDWKREEYTKVHNSIGDLQRLELGHLLDESSITFEKLNADIQKLPKFRLVDNDNDSDKGLLEEYDRLRTSLVSKCRVILKVRSEQASDINSQVIESVSSVVDVKQLRDEISLELKSLGQNLETILKSWPSLAEQDKAKIVQLIQSSELNLLLPKQKQIE</sequence>
<name>A0ABX6EUI3_KLUMA</name>
<accession>A0ABX6EUI3</accession>